<evidence type="ECO:0000313" key="2">
    <source>
        <dbReference type="EMBL" id="GEO01546.1"/>
    </source>
</evidence>
<evidence type="ECO:0000313" key="3">
    <source>
        <dbReference type="Proteomes" id="UP000321464"/>
    </source>
</evidence>
<sequence>MEFTTLSFRVEDGIGHLRFIRPDLHNRFDEAQHAEFPKAIAPLAARTDLAALVISAEGRSFSAGGDLDMMLRANQSEALRLRLTGEGLAIIEGLLAIPYPVIAAVQGAAVGLGASVIGCCDIVVAARQVKIADPHVVLGLVAGDGGLMAWSQSVGVMRAKRYLLTGDAITAEQAHAMGMVSDLVETPEEVLPAAEAIARRIAALPRCGVRGTKRAFSRLSRDLFGAAFELSFAYEMDVISGEEVRGAVEAAQAAMKARKA</sequence>
<dbReference type="PANTHER" id="PTHR43459">
    <property type="entry name" value="ENOYL-COA HYDRATASE"/>
    <property type="match status" value="1"/>
</dbReference>
<dbReference type="EMBL" id="BJYR01000023">
    <property type="protein sequence ID" value="GEO01546.1"/>
    <property type="molecule type" value="Genomic_DNA"/>
</dbReference>
<dbReference type="InterPro" id="IPR029045">
    <property type="entry name" value="ClpP/crotonase-like_dom_sf"/>
</dbReference>
<comment type="similarity">
    <text evidence="1">Belongs to the enoyl-CoA hydratase/isomerase family.</text>
</comment>
<reference evidence="2 3" key="1">
    <citation type="submission" date="2019-07" db="EMBL/GenBank/DDBJ databases">
        <title>Whole genome shotgun sequence of Novosphingobium sediminis NBRC 106119.</title>
        <authorList>
            <person name="Hosoyama A."/>
            <person name="Uohara A."/>
            <person name="Ohji S."/>
            <person name="Ichikawa N."/>
        </authorList>
    </citation>
    <scope>NUCLEOTIDE SEQUENCE [LARGE SCALE GENOMIC DNA]</scope>
    <source>
        <strain evidence="2 3">NBRC 106119</strain>
    </source>
</reference>
<dbReference type="InterPro" id="IPR014748">
    <property type="entry name" value="Enoyl-CoA_hydra_C"/>
</dbReference>
<keyword evidence="3" id="KW-1185">Reference proteome</keyword>
<gene>
    <name evidence="2" type="primary">paaG</name>
    <name evidence="2" type="ORF">NSE01_33780</name>
</gene>
<protein>
    <submittedName>
        <fullName evidence="2">Enoyl-CoA hydratase</fullName>
    </submittedName>
</protein>
<name>A0A512APC0_9SPHN</name>
<dbReference type="RefSeq" id="WP_170233882.1">
    <property type="nucleotide sequence ID" value="NZ_BJYR01000023.1"/>
</dbReference>
<dbReference type="Proteomes" id="UP000321464">
    <property type="component" value="Unassembled WGS sequence"/>
</dbReference>
<dbReference type="Gene3D" id="3.90.226.10">
    <property type="entry name" value="2-enoyl-CoA Hydratase, Chain A, domain 1"/>
    <property type="match status" value="1"/>
</dbReference>
<comment type="caution">
    <text evidence="2">The sequence shown here is derived from an EMBL/GenBank/DDBJ whole genome shotgun (WGS) entry which is preliminary data.</text>
</comment>
<dbReference type="Gene3D" id="1.10.12.10">
    <property type="entry name" value="Lyase 2-enoyl-coa Hydratase, Chain A, domain 2"/>
    <property type="match status" value="1"/>
</dbReference>
<organism evidence="2 3">
    <name type="scientific">Novosphingobium sediminis</name>
    <dbReference type="NCBI Taxonomy" id="707214"/>
    <lineage>
        <taxon>Bacteria</taxon>
        <taxon>Pseudomonadati</taxon>
        <taxon>Pseudomonadota</taxon>
        <taxon>Alphaproteobacteria</taxon>
        <taxon>Sphingomonadales</taxon>
        <taxon>Sphingomonadaceae</taxon>
        <taxon>Novosphingobium</taxon>
    </lineage>
</organism>
<dbReference type="CDD" id="cd06558">
    <property type="entry name" value="crotonase-like"/>
    <property type="match status" value="1"/>
</dbReference>
<dbReference type="Pfam" id="PF00378">
    <property type="entry name" value="ECH_1"/>
    <property type="match status" value="1"/>
</dbReference>
<dbReference type="InterPro" id="IPR001753">
    <property type="entry name" value="Enoyl-CoA_hydra/iso"/>
</dbReference>
<evidence type="ECO:0000256" key="1">
    <source>
        <dbReference type="ARBA" id="ARBA00005254"/>
    </source>
</evidence>
<dbReference type="PANTHER" id="PTHR43459:SF3">
    <property type="entry name" value="ENOYL-COA HYDRATASE ECHA15 (ENOYL HYDRASE) (UNSATURATED ACYL-COA HYDRATASE) (CROTONASE)-RELATED"/>
    <property type="match status" value="1"/>
</dbReference>
<dbReference type="SUPFAM" id="SSF52096">
    <property type="entry name" value="ClpP/crotonase"/>
    <property type="match status" value="1"/>
</dbReference>
<dbReference type="GO" id="GO:0003824">
    <property type="term" value="F:catalytic activity"/>
    <property type="evidence" value="ECO:0007669"/>
    <property type="project" value="UniProtKB-ARBA"/>
</dbReference>
<proteinExistence type="inferred from homology"/>
<accession>A0A512APC0</accession>
<dbReference type="AlphaFoldDB" id="A0A512APC0"/>